<keyword evidence="1" id="KW-0175">Coiled coil</keyword>
<dbReference type="EMBL" id="MZ130485">
    <property type="protein sequence ID" value="QWM90043.1"/>
    <property type="molecule type" value="Genomic_DNA"/>
</dbReference>
<feature type="compositionally biased region" description="Basic residues" evidence="2">
    <location>
        <begin position="800"/>
        <end position="811"/>
    </location>
</feature>
<feature type="coiled-coil region" evidence="1">
    <location>
        <begin position="675"/>
        <end position="727"/>
    </location>
</feature>
<proteinExistence type="predicted"/>
<evidence type="ECO:0000313" key="4">
    <source>
        <dbReference type="Proteomes" id="UP000827799"/>
    </source>
</evidence>
<protein>
    <submittedName>
        <fullName evidence="3">Phage portal protein</fullName>
    </submittedName>
</protein>
<gene>
    <name evidence="3" type="primary">gp_22686</name>
</gene>
<evidence type="ECO:0000313" key="3">
    <source>
        <dbReference type="EMBL" id="QWM90043.1"/>
    </source>
</evidence>
<organism evidence="3 4">
    <name type="scientific">uncultured phage cr18_1</name>
    <dbReference type="NCBI Taxonomy" id="2986407"/>
    <lineage>
        <taxon>Viruses</taxon>
        <taxon>Duplodnaviria</taxon>
        <taxon>Heunggongvirae</taxon>
        <taxon>Uroviricota</taxon>
        <taxon>Caudoviricetes</taxon>
        <taxon>Crassvirales</taxon>
        <taxon>Steigviridae</taxon>
        <taxon>Asinivirinae</taxon>
        <taxon>Lebriduvirus</taxon>
        <taxon>Lebriduvirus gastrointestinalis</taxon>
    </lineage>
</organism>
<evidence type="ECO:0000256" key="1">
    <source>
        <dbReference type="SAM" id="Coils"/>
    </source>
</evidence>
<evidence type="ECO:0000256" key="2">
    <source>
        <dbReference type="SAM" id="MobiDB-lite"/>
    </source>
</evidence>
<accession>A0AAE7V456</accession>
<reference evidence="3 4" key="1">
    <citation type="submission" date="2021-04" db="EMBL/GenBank/DDBJ databases">
        <authorList>
            <person name="Shkoporov A.N."/>
            <person name="Stockdale S.R."/>
            <person name="Guerin E."/>
            <person name="Ross R.P."/>
            <person name="Hill C."/>
        </authorList>
    </citation>
    <scope>NUCLEOTIDE SEQUENCE [LARGE SCALE GENOMIC DNA]</scope>
    <source>
        <strain evidence="4">cr18_1</strain>
    </source>
</reference>
<dbReference type="KEGG" id="vg:75691937"/>
<dbReference type="GeneID" id="75691937"/>
<dbReference type="RefSeq" id="YP_010359615.1">
    <property type="nucleotide sequence ID" value="NC_062775.1"/>
</dbReference>
<dbReference type="Proteomes" id="UP000827799">
    <property type="component" value="Segment"/>
</dbReference>
<sequence>MADNINFPRQMLPFSKKNKQWRKECLLWANQKTFFNYSLVRKSVIHKKINYDLLNGKLHMKDLEMVINPDHIEAGYIPDRLQHYPIMNAKLNVLRGEESKRVFDFKVVVTNPNAISEIENNKKEALLQSLQELIQDNSISEDEFNQKLEKLNDYYTYEWQDLKEVRANQLLNHYIKELNIPLLFNQGFMDAMICGEEIYQCDIVGGEPVIERINPLKIRVFKSGYSSKIEDADIIILEDYWSPGRVIDTYYDVLTKRDIEYIEEMPDHVGQAATDSMDNIDERYGFVNTDMLTDEVTVGAGNYYFDPANLFGESISNSLMPYDLAGNLRVLRMYWKSKRAILKVKSYDPETGEEVYNFYPENYVVDKDNGEESQRFWINEAWEGTMIGDQHDGIFVNMRPRLIQYNRLSNPSRCHFGIVGSVYNLNDSKPFSLVDMMKPYNYLYDAIHDRLNKAIAANWGSILELDLAKVPRDWDVEKWIYFAKTNHIAVTDSFKEGTIGASTGKLAGGMNNASKGIIETNMGNYIQQQINLLEFIKMEMSEVAGISPQREGQISNRETVGGVERATLQSSHITEWLFTIHDDVKKRALECFLETAKIALRGRSMKFQYILSDTSMRVMEIEGDEFAEADYGLVVDNSNGTQELQSKLDTLAQAALQTQTLSFSTITKLYTSSSLAEKQRLIEKDEKEIRERQAQAQQQELEAQQQAAQMQLEQKQAELQMKDAQNVRDNETKIQVALIGAQAKATDIGEDGIAPDGFTEEARANLEEKIRQFDEKMKLERDKLKHQKSKDEEDADIKRAALRKRTNTTSK</sequence>
<keyword evidence="4" id="KW-1185">Reference proteome</keyword>
<name>A0AAE7V456_9CAUD</name>
<feature type="region of interest" description="Disordered" evidence="2">
    <location>
        <begin position="780"/>
        <end position="811"/>
    </location>
</feature>